<dbReference type="Proteomes" id="UP000284842">
    <property type="component" value="Unassembled WGS sequence"/>
</dbReference>
<dbReference type="STRING" id="181874.A0A409YTZ6"/>
<reference evidence="2 3" key="1">
    <citation type="journal article" date="2018" name="Evol. Lett.">
        <title>Horizontal gene cluster transfer increased hallucinogenic mushroom diversity.</title>
        <authorList>
            <person name="Reynolds H.T."/>
            <person name="Vijayakumar V."/>
            <person name="Gluck-Thaler E."/>
            <person name="Korotkin H.B."/>
            <person name="Matheny P.B."/>
            <person name="Slot J.C."/>
        </authorList>
    </citation>
    <scope>NUCLEOTIDE SEQUENCE [LARGE SCALE GENOMIC DNA]</scope>
    <source>
        <strain evidence="2 3">2629</strain>
    </source>
</reference>
<dbReference type="AlphaFoldDB" id="A0A409YTZ6"/>
<dbReference type="EMBL" id="NHTK01000641">
    <property type="protein sequence ID" value="PPR06482.1"/>
    <property type="molecule type" value="Genomic_DNA"/>
</dbReference>
<evidence type="ECO:0000313" key="3">
    <source>
        <dbReference type="Proteomes" id="UP000284842"/>
    </source>
</evidence>
<organism evidence="2 3">
    <name type="scientific">Panaeolus cyanescens</name>
    <dbReference type="NCBI Taxonomy" id="181874"/>
    <lineage>
        <taxon>Eukaryota</taxon>
        <taxon>Fungi</taxon>
        <taxon>Dikarya</taxon>
        <taxon>Basidiomycota</taxon>
        <taxon>Agaricomycotina</taxon>
        <taxon>Agaricomycetes</taxon>
        <taxon>Agaricomycetidae</taxon>
        <taxon>Agaricales</taxon>
        <taxon>Agaricineae</taxon>
        <taxon>Galeropsidaceae</taxon>
        <taxon>Panaeolus</taxon>
    </lineage>
</organism>
<protein>
    <submittedName>
        <fullName evidence="2">Uncharacterized protein</fullName>
    </submittedName>
</protein>
<evidence type="ECO:0000313" key="2">
    <source>
        <dbReference type="EMBL" id="PPR06482.1"/>
    </source>
</evidence>
<evidence type="ECO:0000256" key="1">
    <source>
        <dbReference type="SAM" id="MobiDB-lite"/>
    </source>
</evidence>
<keyword evidence="3" id="KW-1185">Reference proteome</keyword>
<accession>A0A409YTZ6</accession>
<name>A0A409YTZ6_9AGAR</name>
<comment type="caution">
    <text evidence="2">The sequence shown here is derived from an EMBL/GenBank/DDBJ whole genome shotgun (WGS) entry which is preliminary data.</text>
</comment>
<dbReference type="OrthoDB" id="2997372at2759"/>
<sequence length="236" mass="26139">MIEPKAADEKTSSALTATPSIESPTSPENLAKRDITVSSHLFGVWRLKVAHPNNPLAMGSLKYHRDFIQSLPLFLRLARDIYDVSPRLFVIYLAGQVWSGVDETLLMHFSGVLLKTVENGLKTGSPDVKGICTAIVARWACAVAVGFMNWQGELASEQLEARVTAKYDMYLMNARLKVDLPTSKGKSSESEATADTAWESLNDIIRFFSSLLSCHVLLWASDERCRYDCVYEGGSD</sequence>
<gene>
    <name evidence="2" type="ORF">CVT24_002568</name>
</gene>
<proteinExistence type="predicted"/>
<feature type="region of interest" description="Disordered" evidence="1">
    <location>
        <begin position="1"/>
        <end position="29"/>
    </location>
</feature>
<dbReference type="InParanoid" id="A0A409YTZ6"/>
<feature type="compositionally biased region" description="Basic and acidic residues" evidence="1">
    <location>
        <begin position="1"/>
        <end position="11"/>
    </location>
</feature>
<feature type="compositionally biased region" description="Polar residues" evidence="1">
    <location>
        <begin position="12"/>
        <end position="28"/>
    </location>
</feature>